<keyword evidence="4" id="KW-0804">Transcription</keyword>
<dbReference type="OrthoDB" id="5355161at2759"/>
<dbReference type="SMART" id="SM00066">
    <property type="entry name" value="GAL4"/>
    <property type="match status" value="1"/>
</dbReference>
<evidence type="ECO:0000256" key="5">
    <source>
        <dbReference type="ARBA" id="ARBA00023242"/>
    </source>
</evidence>
<gene>
    <name evidence="7" type="ORF">EK21DRAFT_70552</name>
</gene>
<protein>
    <recommendedName>
        <fullName evidence="6">Zn(2)-C6 fungal-type domain-containing protein</fullName>
    </recommendedName>
</protein>
<reference evidence="7" key="1">
    <citation type="journal article" date="2020" name="Stud. Mycol.">
        <title>101 Dothideomycetes genomes: a test case for predicting lifestyles and emergence of pathogens.</title>
        <authorList>
            <person name="Haridas S."/>
            <person name="Albert R."/>
            <person name="Binder M."/>
            <person name="Bloem J."/>
            <person name="Labutti K."/>
            <person name="Salamov A."/>
            <person name="Andreopoulos B."/>
            <person name="Baker S."/>
            <person name="Barry K."/>
            <person name="Bills G."/>
            <person name="Bluhm B."/>
            <person name="Cannon C."/>
            <person name="Castanera R."/>
            <person name="Culley D."/>
            <person name="Daum C."/>
            <person name="Ezra D."/>
            <person name="Gonzalez J."/>
            <person name="Henrissat B."/>
            <person name="Kuo A."/>
            <person name="Liang C."/>
            <person name="Lipzen A."/>
            <person name="Lutzoni F."/>
            <person name="Magnuson J."/>
            <person name="Mondo S."/>
            <person name="Nolan M."/>
            <person name="Ohm R."/>
            <person name="Pangilinan J."/>
            <person name="Park H.-J."/>
            <person name="Ramirez L."/>
            <person name="Alfaro M."/>
            <person name="Sun H."/>
            <person name="Tritt A."/>
            <person name="Yoshinaga Y."/>
            <person name="Zwiers L.-H."/>
            <person name="Turgeon B."/>
            <person name="Goodwin S."/>
            <person name="Spatafora J."/>
            <person name="Crous P."/>
            <person name="Grigoriev I."/>
        </authorList>
    </citation>
    <scope>NUCLEOTIDE SEQUENCE</scope>
    <source>
        <strain evidence="7">CBS 110217</strain>
    </source>
</reference>
<comment type="caution">
    <text evidence="7">The sequence shown here is derived from an EMBL/GenBank/DDBJ whole genome shotgun (WGS) entry which is preliminary data.</text>
</comment>
<evidence type="ECO:0000313" key="8">
    <source>
        <dbReference type="Proteomes" id="UP000799777"/>
    </source>
</evidence>
<dbReference type="PROSITE" id="PS00463">
    <property type="entry name" value="ZN2_CY6_FUNGAL_1"/>
    <property type="match status" value="1"/>
</dbReference>
<evidence type="ECO:0000256" key="2">
    <source>
        <dbReference type="ARBA" id="ARBA00022833"/>
    </source>
</evidence>
<dbReference type="InterPro" id="IPR001138">
    <property type="entry name" value="Zn2Cys6_DnaBD"/>
</dbReference>
<feature type="domain" description="Zn(2)-C6 fungal-type" evidence="6">
    <location>
        <begin position="9"/>
        <end position="39"/>
    </location>
</feature>
<sequence length="391" mass="44162">MIERSETKACTNCAKSRRKCGKQRPECLRCQSRRLSCHYPPPRLTSFIPLSESNTPQIPIKDLALTLSSSLIFHLPLIDSASPTSWFASPPTWFIDPPPPSLLSSPQRFSSTDFNYSLDRVFQWLIQWVDTGACPFIHAQLYRTCYPSAIQDAYMAMGMYLRKNTRNESIVCRIIAEKATQVVAHGLHLSALTITSLENLARTQALLIYQCICLHDGDLRLRKLAEQHIPVLENWLEVLMQQASQTLCFRDTPAFTTPATSEDLMTTARPTSGPDAVDPANHLWFSWILAESVRRLWLITAGLQGLYKLFTKPDPARPCMGGTLFTSRQGFWEASSAGVWERECTERYAGLVRLTEMDKLFSMVPKVELSEFARVALQCAFGLEWCETVGV</sequence>
<evidence type="ECO:0000313" key="7">
    <source>
        <dbReference type="EMBL" id="KAF2028082.1"/>
    </source>
</evidence>
<dbReference type="EMBL" id="ML978217">
    <property type="protein sequence ID" value="KAF2028082.1"/>
    <property type="molecule type" value="Genomic_DNA"/>
</dbReference>
<evidence type="ECO:0000256" key="4">
    <source>
        <dbReference type="ARBA" id="ARBA00023163"/>
    </source>
</evidence>
<dbReference type="SUPFAM" id="SSF57701">
    <property type="entry name" value="Zn2/Cys6 DNA-binding domain"/>
    <property type="match status" value="1"/>
</dbReference>
<dbReference type="CDD" id="cd00067">
    <property type="entry name" value="GAL4"/>
    <property type="match status" value="1"/>
</dbReference>
<dbReference type="AlphaFoldDB" id="A0A9P4LKX3"/>
<keyword evidence="3" id="KW-0805">Transcription regulation</keyword>
<dbReference type="GO" id="GO:0008270">
    <property type="term" value="F:zinc ion binding"/>
    <property type="evidence" value="ECO:0007669"/>
    <property type="project" value="InterPro"/>
</dbReference>
<dbReference type="PANTHER" id="PTHR47660">
    <property type="entry name" value="TRANSCRIPTION FACTOR WITH C2H2 AND ZN(2)-CYS(6) DNA BINDING DOMAIN (EUROFUNG)-RELATED-RELATED"/>
    <property type="match status" value="1"/>
</dbReference>
<proteinExistence type="predicted"/>
<dbReference type="PANTHER" id="PTHR47660:SF2">
    <property type="entry name" value="TRANSCRIPTION FACTOR WITH C2H2 AND ZN(2)-CYS(6) DNA BINDING DOMAIN (EUROFUNG)"/>
    <property type="match status" value="1"/>
</dbReference>
<dbReference type="Pfam" id="PF00172">
    <property type="entry name" value="Zn_clus"/>
    <property type="match status" value="1"/>
</dbReference>
<dbReference type="Proteomes" id="UP000799777">
    <property type="component" value="Unassembled WGS sequence"/>
</dbReference>
<evidence type="ECO:0000259" key="6">
    <source>
        <dbReference type="PROSITE" id="PS50048"/>
    </source>
</evidence>
<name>A0A9P4LKX3_9PLEO</name>
<evidence type="ECO:0000256" key="1">
    <source>
        <dbReference type="ARBA" id="ARBA00022723"/>
    </source>
</evidence>
<keyword evidence="2" id="KW-0862">Zinc</keyword>
<evidence type="ECO:0000256" key="3">
    <source>
        <dbReference type="ARBA" id="ARBA00023015"/>
    </source>
</evidence>
<dbReference type="PROSITE" id="PS50048">
    <property type="entry name" value="ZN2_CY6_FUNGAL_2"/>
    <property type="match status" value="1"/>
</dbReference>
<keyword evidence="1" id="KW-0479">Metal-binding</keyword>
<dbReference type="GO" id="GO:0000981">
    <property type="term" value="F:DNA-binding transcription factor activity, RNA polymerase II-specific"/>
    <property type="evidence" value="ECO:0007669"/>
    <property type="project" value="InterPro"/>
</dbReference>
<accession>A0A9P4LKX3</accession>
<keyword evidence="5" id="KW-0539">Nucleus</keyword>
<keyword evidence="8" id="KW-1185">Reference proteome</keyword>
<dbReference type="Gene3D" id="4.10.240.10">
    <property type="entry name" value="Zn(2)-C6 fungal-type DNA-binding domain"/>
    <property type="match status" value="1"/>
</dbReference>
<organism evidence="7 8">
    <name type="scientific">Setomelanomma holmii</name>
    <dbReference type="NCBI Taxonomy" id="210430"/>
    <lineage>
        <taxon>Eukaryota</taxon>
        <taxon>Fungi</taxon>
        <taxon>Dikarya</taxon>
        <taxon>Ascomycota</taxon>
        <taxon>Pezizomycotina</taxon>
        <taxon>Dothideomycetes</taxon>
        <taxon>Pleosporomycetidae</taxon>
        <taxon>Pleosporales</taxon>
        <taxon>Pleosporineae</taxon>
        <taxon>Phaeosphaeriaceae</taxon>
        <taxon>Setomelanomma</taxon>
    </lineage>
</organism>
<dbReference type="InterPro" id="IPR036864">
    <property type="entry name" value="Zn2-C6_fun-type_DNA-bd_sf"/>
</dbReference>